<feature type="transmembrane region" description="Helical" evidence="5">
    <location>
        <begin position="116"/>
        <end position="133"/>
    </location>
</feature>
<feature type="transmembrane region" description="Helical" evidence="5">
    <location>
        <begin position="27"/>
        <end position="45"/>
    </location>
</feature>
<evidence type="ECO:0000313" key="6">
    <source>
        <dbReference type="EMBL" id="TGV00610.1"/>
    </source>
</evidence>
<dbReference type="Pfam" id="PF13564">
    <property type="entry name" value="DoxX_2"/>
    <property type="match status" value="1"/>
</dbReference>
<keyword evidence="4 5" id="KW-0472">Membrane</keyword>
<evidence type="ECO:0000313" key="7">
    <source>
        <dbReference type="Proteomes" id="UP000307602"/>
    </source>
</evidence>
<comment type="subcellular location">
    <subcellularLocation>
        <location evidence="1">Membrane</location>
        <topology evidence="1">Multi-pass membrane protein</topology>
    </subcellularLocation>
</comment>
<sequence length="142" mass="16264">MGLCFRKIRNNLKNSNKLIMSTKTKNIIYFVTTGLLTLLVLATIGNSIFNPEFSKRFVEIGFPSYLIAPLMITKSLGLITIWLNTFLLLKEWGYSGFFFLFLLAFLAEINAPVPDYFSPVMALVLLSISYFFWQKKAVIKTK</sequence>
<dbReference type="OrthoDB" id="7960583at2"/>
<keyword evidence="3 5" id="KW-1133">Transmembrane helix</keyword>
<dbReference type="AlphaFoldDB" id="A0A4S1DRM3"/>
<name>A0A4S1DRM3_9FLAO</name>
<feature type="transmembrane region" description="Helical" evidence="5">
    <location>
        <begin position="65"/>
        <end position="85"/>
    </location>
</feature>
<dbReference type="EMBL" id="SRSO01000038">
    <property type="protein sequence ID" value="TGV00610.1"/>
    <property type="molecule type" value="Genomic_DNA"/>
</dbReference>
<reference evidence="6 7" key="1">
    <citation type="submission" date="2019-04" db="EMBL/GenBank/DDBJ databases">
        <authorList>
            <person name="Liu A."/>
        </authorList>
    </citation>
    <scope>NUCLEOTIDE SEQUENCE [LARGE SCALE GENOMIC DNA]</scope>
    <source>
        <strain evidence="6 7">RZ03</strain>
    </source>
</reference>
<comment type="caution">
    <text evidence="6">The sequence shown here is derived from an EMBL/GenBank/DDBJ whole genome shotgun (WGS) entry which is preliminary data.</text>
</comment>
<evidence type="ECO:0000256" key="4">
    <source>
        <dbReference type="ARBA" id="ARBA00023136"/>
    </source>
</evidence>
<proteinExistence type="predicted"/>
<accession>A0A4S1DRM3</accession>
<evidence type="ECO:0000256" key="5">
    <source>
        <dbReference type="SAM" id="Phobius"/>
    </source>
</evidence>
<evidence type="ECO:0000256" key="3">
    <source>
        <dbReference type="ARBA" id="ARBA00022989"/>
    </source>
</evidence>
<organism evidence="6 7">
    <name type="scientific">Flavivirga rizhaonensis</name>
    <dbReference type="NCBI Taxonomy" id="2559571"/>
    <lineage>
        <taxon>Bacteria</taxon>
        <taxon>Pseudomonadati</taxon>
        <taxon>Bacteroidota</taxon>
        <taxon>Flavobacteriia</taxon>
        <taxon>Flavobacteriales</taxon>
        <taxon>Flavobacteriaceae</taxon>
        <taxon>Flavivirga</taxon>
    </lineage>
</organism>
<evidence type="ECO:0000256" key="1">
    <source>
        <dbReference type="ARBA" id="ARBA00004141"/>
    </source>
</evidence>
<feature type="transmembrane region" description="Helical" evidence="5">
    <location>
        <begin position="92"/>
        <end position="110"/>
    </location>
</feature>
<evidence type="ECO:0000256" key="2">
    <source>
        <dbReference type="ARBA" id="ARBA00022692"/>
    </source>
</evidence>
<dbReference type="Proteomes" id="UP000307602">
    <property type="component" value="Unassembled WGS sequence"/>
</dbReference>
<gene>
    <name evidence="6" type="ORF">EM932_18930</name>
</gene>
<protein>
    <submittedName>
        <fullName evidence="6">DoxX family protein</fullName>
    </submittedName>
</protein>
<keyword evidence="2 5" id="KW-0812">Transmembrane</keyword>
<keyword evidence="7" id="KW-1185">Reference proteome</keyword>
<dbReference type="InterPro" id="IPR032808">
    <property type="entry name" value="DoxX"/>
</dbReference>
<dbReference type="GO" id="GO:0016020">
    <property type="term" value="C:membrane"/>
    <property type="evidence" value="ECO:0007669"/>
    <property type="project" value="UniProtKB-SubCell"/>
</dbReference>